<feature type="region of interest" description="Disordered" evidence="8">
    <location>
        <begin position="473"/>
        <end position="497"/>
    </location>
</feature>
<keyword evidence="5 7" id="KW-1133">Transmembrane helix</keyword>
<evidence type="ECO:0000256" key="7">
    <source>
        <dbReference type="RuleBase" id="RU363032"/>
    </source>
</evidence>
<accession>A0ABD6BTV7</accession>
<reference evidence="10 11" key="1">
    <citation type="journal article" date="2019" name="Int. J. Syst. Evol. Microbiol.">
        <title>The Global Catalogue of Microorganisms (GCM) 10K type strain sequencing project: providing services to taxonomists for standard genome sequencing and annotation.</title>
        <authorList>
            <consortium name="The Broad Institute Genomics Platform"/>
            <consortium name="The Broad Institute Genome Sequencing Center for Infectious Disease"/>
            <person name="Wu L."/>
            <person name="Ma J."/>
        </authorList>
    </citation>
    <scope>NUCLEOTIDE SEQUENCE [LARGE SCALE GENOMIC DNA]</scope>
    <source>
        <strain evidence="10 11">CGMCC 1.12859</strain>
    </source>
</reference>
<comment type="similarity">
    <text evidence="7">Belongs to the binding-protein-dependent transport system permease family.</text>
</comment>
<sequence>MSAVDYPVEEDEPTLRERIGDDPGPALRVLAVVVPLIAVEFGAVASLIMSLPWEAVGAALPGALQGFAGALAGVGDALAGLPTLLSRSVIDNSGYQLPSGEWVGTTMGLSPAVAWILRVLLVYAYGFAWMAVGWWVYLVYRDNYRHADWAPIDDVVNRFRNHSWGLFGLAVIFGFVVLALFAPALGPTTVDANIADPYLHSVEYFDEETGSVQEIYVGEANSGSQSRGQGGDNVGPLSYDKFDRFHPFGTLPSGKDLFTFMAAGARVSLFIGVLSLLIAGGIAVAFALATAYYKGLVDLGVVIASDSIQSLPQLLFIMLASFVLSGTWLAEFYNGGVVLALLFGLTGWPGLWRAVRGPALQVSEREWIDAAKSFGQRPSVTMRKHMLPYVVGYLLIYASLTLGGVIIGVAGLSFLGLGINAPTPEWGRAVSAGQPYVATPSWHISLLPGIVVVIVVTGFNALGDGIRDAIDPQSDVSASGEADAAQQSETAAAGGGA</sequence>
<dbReference type="SUPFAM" id="SSF161098">
    <property type="entry name" value="MetI-like"/>
    <property type="match status" value="1"/>
</dbReference>
<dbReference type="GO" id="GO:0005886">
    <property type="term" value="C:plasma membrane"/>
    <property type="evidence" value="ECO:0007669"/>
    <property type="project" value="UniProtKB-SubCell"/>
</dbReference>
<keyword evidence="6 7" id="KW-0472">Membrane</keyword>
<evidence type="ECO:0000256" key="6">
    <source>
        <dbReference type="ARBA" id="ARBA00023136"/>
    </source>
</evidence>
<dbReference type="RefSeq" id="WP_267646774.1">
    <property type="nucleotide sequence ID" value="NZ_JANHGR010000001.1"/>
</dbReference>
<keyword evidence="11" id="KW-1185">Reference proteome</keyword>
<dbReference type="InterPro" id="IPR050366">
    <property type="entry name" value="BP-dependent_transpt_permease"/>
</dbReference>
<evidence type="ECO:0000256" key="8">
    <source>
        <dbReference type="SAM" id="MobiDB-lite"/>
    </source>
</evidence>
<protein>
    <submittedName>
        <fullName evidence="10">ABC transporter permease</fullName>
    </submittedName>
</protein>
<dbReference type="InterPro" id="IPR035906">
    <property type="entry name" value="MetI-like_sf"/>
</dbReference>
<feature type="domain" description="ABC transmembrane type-1" evidence="9">
    <location>
        <begin position="265"/>
        <end position="463"/>
    </location>
</feature>
<dbReference type="Pfam" id="PF12911">
    <property type="entry name" value="OppC_N"/>
    <property type="match status" value="1"/>
</dbReference>
<dbReference type="EMBL" id="JBHUCZ010000009">
    <property type="protein sequence ID" value="MFD1568052.1"/>
    <property type="molecule type" value="Genomic_DNA"/>
</dbReference>
<keyword evidence="4 7" id="KW-0812">Transmembrane</keyword>
<evidence type="ECO:0000256" key="4">
    <source>
        <dbReference type="ARBA" id="ARBA00022692"/>
    </source>
</evidence>
<dbReference type="PANTHER" id="PTHR43386">
    <property type="entry name" value="OLIGOPEPTIDE TRANSPORT SYSTEM PERMEASE PROTEIN APPC"/>
    <property type="match status" value="1"/>
</dbReference>
<feature type="transmembrane region" description="Helical" evidence="7">
    <location>
        <begin position="441"/>
        <end position="462"/>
    </location>
</feature>
<dbReference type="PANTHER" id="PTHR43386:SF1">
    <property type="entry name" value="D,D-DIPEPTIDE TRANSPORT SYSTEM PERMEASE PROTEIN DDPC-RELATED"/>
    <property type="match status" value="1"/>
</dbReference>
<comment type="subcellular location">
    <subcellularLocation>
        <location evidence="1 7">Cell membrane</location>
        <topology evidence="1 7">Multi-pass membrane protein</topology>
    </subcellularLocation>
</comment>
<feature type="transmembrane region" description="Helical" evidence="7">
    <location>
        <begin position="314"/>
        <end position="330"/>
    </location>
</feature>
<dbReference type="InterPro" id="IPR000515">
    <property type="entry name" value="MetI-like"/>
</dbReference>
<feature type="transmembrane region" description="Helical" evidence="7">
    <location>
        <begin position="267"/>
        <end position="293"/>
    </location>
</feature>
<keyword evidence="2 7" id="KW-0813">Transport</keyword>
<name>A0ABD6BTV7_9EURY</name>
<gene>
    <name evidence="10" type="ORF">ACFSAU_11155</name>
</gene>
<dbReference type="Proteomes" id="UP001597139">
    <property type="component" value="Unassembled WGS sequence"/>
</dbReference>
<dbReference type="Gene3D" id="1.10.3720.10">
    <property type="entry name" value="MetI-like"/>
    <property type="match status" value="1"/>
</dbReference>
<proteinExistence type="inferred from homology"/>
<evidence type="ECO:0000256" key="3">
    <source>
        <dbReference type="ARBA" id="ARBA00022475"/>
    </source>
</evidence>
<evidence type="ECO:0000313" key="11">
    <source>
        <dbReference type="Proteomes" id="UP001597139"/>
    </source>
</evidence>
<feature type="transmembrane region" description="Helical" evidence="7">
    <location>
        <begin position="26"/>
        <end position="51"/>
    </location>
</feature>
<dbReference type="InterPro" id="IPR025966">
    <property type="entry name" value="OppC_N"/>
</dbReference>
<feature type="compositionally biased region" description="Low complexity" evidence="8">
    <location>
        <begin position="481"/>
        <end position="497"/>
    </location>
</feature>
<keyword evidence="3" id="KW-1003">Cell membrane</keyword>
<feature type="transmembrane region" description="Helical" evidence="7">
    <location>
        <begin position="336"/>
        <end position="355"/>
    </location>
</feature>
<evidence type="ECO:0000256" key="2">
    <source>
        <dbReference type="ARBA" id="ARBA00022448"/>
    </source>
</evidence>
<dbReference type="AlphaFoldDB" id="A0ABD6BTV7"/>
<feature type="transmembrane region" description="Helical" evidence="7">
    <location>
        <begin position="161"/>
        <end position="182"/>
    </location>
</feature>
<evidence type="ECO:0000259" key="9">
    <source>
        <dbReference type="PROSITE" id="PS50928"/>
    </source>
</evidence>
<comment type="caution">
    <text evidence="10">The sequence shown here is derived from an EMBL/GenBank/DDBJ whole genome shotgun (WGS) entry which is preliminary data.</text>
</comment>
<dbReference type="Pfam" id="PF00528">
    <property type="entry name" value="BPD_transp_1"/>
    <property type="match status" value="1"/>
</dbReference>
<feature type="transmembrane region" description="Helical" evidence="7">
    <location>
        <begin position="115"/>
        <end position="140"/>
    </location>
</feature>
<evidence type="ECO:0000256" key="1">
    <source>
        <dbReference type="ARBA" id="ARBA00004651"/>
    </source>
</evidence>
<dbReference type="CDD" id="cd06261">
    <property type="entry name" value="TM_PBP2"/>
    <property type="match status" value="1"/>
</dbReference>
<evidence type="ECO:0000256" key="5">
    <source>
        <dbReference type="ARBA" id="ARBA00022989"/>
    </source>
</evidence>
<dbReference type="PROSITE" id="PS50928">
    <property type="entry name" value="ABC_TM1"/>
    <property type="match status" value="1"/>
</dbReference>
<evidence type="ECO:0000313" key="10">
    <source>
        <dbReference type="EMBL" id="MFD1568052.1"/>
    </source>
</evidence>
<organism evidence="10 11">
    <name type="scientific">Halolamina litorea</name>
    <dbReference type="NCBI Taxonomy" id="1515593"/>
    <lineage>
        <taxon>Archaea</taxon>
        <taxon>Methanobacteriati</taxon>
        <taxon>Methanobacteriota</taxon>
        <taxon>Stenosarchaea group</taxon>
        <taxon>Halobacteria</taxon>
        <taxon>Halobacteriales</taxon>
        <taxon>Haloferacaceae</taxon>
    </lineage>
</organism>
<feature type="transmembrane region" description="Helical" evidence="7">
    <location>
        <begin position="390"/>
        <end position="421"/>
    </location>
</feature>